<reference evidence="10" key="1">
    <citation type="journal article" date="2014" name="Int. J. Syst. Evol. Microbiol.">
        <title>Complete genome sequence of Corynebacterium casei LMG S-19264T (=DSM 44701T), isolated from a smear-ripened cheese.</title>
        <authorList>
            <consortium name="US DOE Joint Genome Institute (JGI-PGF)"/>
            <person name="Walter F."/>
            <person name="Albersmeier A."/>
            <person name="Kalinowski J."/>
            <person name="Ruckert C."/>
        </authorList>
    </citation>
    <scope>NUCLEOTIDE SEQUENCE</scope>
    <source>
        <strain evidence="10">VKM Ac-1020</strain>
    </source>
</reference>
<dbReference type="EMBL" id="BSEJ01000019">
    <property type="protein sequence ID" value="GLJ62900.1"/>
    <property type="molecule type" value="Genomic_DNA"/>
</dbReference>
<comment type="subcellular location">
    <subcellularLocation>
        <location evidence="1 7">Cell membrane</location>
        <topology evidence="1 7">Multi-pass membrane protein</topology>
    </subcellularLocation>
</comment>
<dbReference type="PANTHER" id="PTHR43744">
    <property type="entry name" value="ABC TRANSPORTER PERMEASE PROTEIN MG189-RELATED-RELATED"/>
    <property type="match status" value="1"/>
</dbReference>
<proteinExistence type="inferred from homology"/>
<dbReference type="GO" id="GO:0005886">
    <property type="term" value="C:plasma membrane"/>
    <property type="evidence" value="ECO:0007669"/>
    <property type="project" value="UniProtKB-SubCell"/>
</dbReference>
<sequence length="311" mass="34034">MTALQTPTPTTTQSLSTRALVQPQKGGRRPEGSRTRRSRLGNVIVAIILSLGGITMVAPLLWMLTTSLKTREAVFFLPPQWIPDPVQWDNYVRVWTAGPLLTGIANSAIVAVSVTLIGGAASALAAYAFAKMRLPGKGALFLSLLAAIMIPFPTLMIPQFQMFARAGLVDTLWPLILPGIFGNIVMVFFLRQYLDTVPDSIIEAAVIDGASHFTIFWRLIFPIIRPAIAAQFILWFMAVWNDYLAPIIYLNSPEVQTLQLVIARFNATYASQTDYPLIMAASCIALVPVLAVFVIFQKQIIESIALTGSKG</sequence>
<evidence type="ECO:0000256" key="5">
    <source>
        <dbReference type="ARBA" id="ARBA00022989"/>
    </source>
</evidence>
<comment type="caution">
    <text evidence="10">The sequence shown here is derived from an EMBL/GenBank/DDBJ whole genome shotgun (WGS) entry which is preliminary data.</text>
</comment>
<keyword evidence="6 7" id="KW-0472">Membrane</keyword>
<feature type="compositionally biased region" description="Low complexity" evidence="8">
    <location>
        <begin position="1"/>
        <end position="17"/>
    </location>
</feature>
<comment type="similarity">
    <text evidence="7">Belongs to the binding-protein-dependent transport system permease family.</text>
</comment>
<keyword evidence="4 7" id="KW-0812">Transmembrane</keyword>
<feature type="transmembrane region" description="Helical" evidence="7">
    <location>
        <begin position="275"/>
        <end position="296"/>
    </location>
</feature>
<feature type="transmembrane region" description="Helical" evidence="7">
    <location>
        <begin position="172"/>
        <end position="194"/>
    </location>
</feature>
<keyword evidence="5 7" id="KW-1133">Transmembrane helix</keyword>
<dbReference type="GO" id="GO:0055085">
    <property type="term" value="P:transmembrane transport"/>
    <property type="evidence" value="ECO:0007669"/>
    <property type="project" value="InterPro"/>
</dbReference>
<keyword evidence="11" id="KW-1185">Reference proteome</keyword>
<evidence type="ECO:0000256" key="2">
    <source>
        <dbReference type="ARBA" id="ARBA00022448"/>
    </source>
</evidence>
<evidence type="ECO:0000256" key="3">
    <source>
        <dbReference type="ARBA" id="ARBA00022475"/>
    </source>
</evidence>
<evidence type="ECO:0000256" key="1">
    <source>
        <dbReference type="ARBA" id="ARBA00004651"/>
    </source>
</evidence>
<dbReference type="Proteomes" id="UP001142462">
    <property type="component" value="Unassembled WGS sequence"/>
</dbReference>
<reference evidence="10" key="2">
    <citation type="submission" date="2023-01" db="EMBL/GenBank/DDBJ databases">
        <authorList>
            <person name="Sun Q."/>
            <person name="Evtushenko L."/>
        </authorList>
    </citation>
    <scope>NUCLEOTIDE SEQUENCE</scope>
    <source>
        <strain evidence="10">VKM Ac-1020</strain>
    </source>
</reference>
<protein>
    <submittedName>
        <fullName evidence="10">Sugar ABC transporter permease</fullName>
    </submittedName>
</protein>
<feature type="transmembrane region" description="Helical" evidence="7">
    <location>
        <begin position="43"/>
        <end position="64"/>
    </location>
</feature>
<evidence type="ECO:0000259" key="9">
    <source>
        <dbReference type="PROSITE" id="PS50928"/>
    </source>
</evidence>
<feature type="region of interest" description="Disordered" evidence="8">
    <location>
        <begin position="1"/>
        <end position="35"/>
    </location>
</feature>
<feature type="domain" description="ABC transmembrane type-1" evidence="9">
    <location>
        <begin position="104"/>
        <end position="296"/>
    </location>
</feature>
<dbReference type="PROSITE" id="PS50928">
    <property type="entry name" value="ABC_TM1"/>
    <property type="match status" value="1"/>
</dbReference>
<dbReference type="InterPro" id="IPR035906">
    <property type="entry name" value="MetI-like_sf"/>
</dbReference>
<keyword evidence="2 7" id="KW-0813">Transport</keyword>
<evidence type="ECO:0000313" key="11">
    <source>
        <dbReference type="Proteomes" id="UP001142462"/>
    </source>
</evidence>
<dbReference type="CDD" id="cd06261">
    <property type="entry name" value="TM_PBP2"/>
    <property type="match status" value="1"/>
</dbReference>
<feature type="transmembrane region" description="Helical" evidence="7">
    <location>
        <begin position="215"/>
        <end position="240"/>
    </location>
</feature>
<name>A0A9W6H6C5_9MICO</name>
<dbReference type="SUPFAM" id="SSF161098">
    <property type="entry name" value="MetI-like"/>
    <property type="match status" value="1"/>
</dbReference>
<feature type="transmembrane region" description="Helical" evidence="7">
    <location>
        <begin position="104"/>
        <end position="127"/>
    </location>
</feature>
<evidence type="ECO:0000256" key="6">
    <source>
        <dbReference type="ARBA" id="ARBA00023136"/>
    </source>
</evidence>
<keyword evidence="3" id="KW-1003">Cell membrane</keyword>
<dbReference type="AlphaFoldDB" id="A0A9W6H6C5"/>
<dbReference type="PANTHER" id="PTHR43744:SF12">
    <property type="entry name" value="ABC TRANSPORTER PERMEASE PROTEIN MG189-RELATED"/>
    <property type="match status" value="1"/>
</dbReference>
<feature type="transmembrane region" description="Helical" evidence="7">
    <location>
        <begin position="139"/>
        <end position="160"/>
    </location>
</feature>
<dbReference type="InterPro" id="IPR000515">
    <property type="entry name" value="MetI-like"/>
</dbReference>
<dbReference type="Pfam" id="PF00528">
    <property type="entry name" value="BPD_transp_1"/>
    <property type="match status" value="1"/>
</dbReference>
<evidence type="ECO:0000313" key="10">
    <source>
        <dbReference type="EMBL" id="GLJ62900.1"/>
    </source>
</evidence>
<dbReference type="Gene3D" id="1.10.3720.10">
    <property type="entry name" value="MetI-like"/>
    <property type="match status" value="1"/>
</dbReference>
<evidence type="ECO:0000256" key="4">
    <source>
        <dbReference type="ARBA" id="ARBA00022692"/>
    </source>
</evidence>
<gene>
    <name evidence="10" type="ORF">GCM10017576_30310</name>
</gene>
<evidence type="ECO:0000256" key="7">
    <source>
        <dbReference type="RuleBase" id="RU363032"/>
    </source>
</evidence>
<organism evidence="10 11">
    <name type="scientific">Microbacterium barkeri</name>
    <dbReference type="NCBI Taxonomy" id="33917"/>
    <lineage>
        <taxon>Bacteria</taxon>
        <taxon>Bacillati</taxon>
        <taxon>Actinomycetota</taxon>
        <taxon>Actinomycetes</taxon>
        <taxon>Micrococcales</taxon>
        <taxon>Microbacteriaceae</taxon>
        <taxon>Microbacterium</taxon>
    </lineage>
</organism>
<evidence type="ECO:0000256" key="8">
    <source>
        <dbReference type="SAM" id="MobiDB-lite"/>
    </source>
</evidence>
<accession>A0A9W6H6C5</accession>
<dbReference type="RefSeq" id="WP_271174581.1">
    <property type="nucleotide sequence ID" value="NZ_BSEJ01000019.1"/>
</dbReference>